<protein>
    <submittedName>
        <fullName evidence="1">Uncharacterized protein</fullName>
    </submittedName>
</protein>
<name>A0ABD3GPZ0_9MARC</name>
<organism evidence="1 2">
    <name type="scientific">Riccia sorocarpa</name>
    <dbReference type="NCBI Taxonomy" id="122646"/>
    <lineage>
        <taxon>Eukaryota</taxon>
        <taxon>Viridiplantae</taxon>
        <taxon>Streptophyta</taxon>
        <taxon>Embryophyta</taxon>
        <taxon>Marchantiophyta</taxon>
        <taxon>Marchantiopsida</taxon>
        <taxon>Marchantiidae</taxon>
        <taxon>Marchantiales</taxon>
        <taxon>Ricciaceae</taxon>
        <taxon>Riccia</taxon>
    </lineage>
</organism>
<accession>A0ABD3GPZ0</accession>
<reference evidence="1 2" key="1">
    <citation type="submission" date="2024-09" db="EMBL/GenBank/DDBJ databases">
        <title>Chromosome-scale assembly of Riccia sorocarpa.</title>
        <authorList>
            <person name="Paukszto L."/>
        </authorList>
    </citation>
    <scope>NUCLEOTIDE SEQUENCE [LARGE SCALE GENOMIC DNA]</scope>
    <source>
        <strain evidence="1">LP-2024</strain>
        <tissue evidence="1">Aerial parts of the thallus</tissue>
    </source>
</reference>
<proteinExistence type="predicted"/>
<evidence type="ECO:0000313" key="1">
    <source>
        <dbReference type="EMBL" id="KAL3680110.1"/>
    </source>
</evidence>
<gene>
    <name evidence="1" type="ORF">R1sor_023066</name>
</gene>
<keyword evidence="2" id="KW-1185">Reference proteome</keyword>
<comment type="caution">
    <text evidence="1">The sequence shown here is derived from an EMBL/GenBank/DDBJ whole genome shotgun (WGS) entry which is preliminary data.</text>
</comment>
<dbReference type="EMBL" id="JBJQOH010000007">
    <property type="protein sequence ID" value="KAL3680110.1"/>
    <property type="molecule type" value="Genomic_DNA"/>
</dbReference>
<sequence>MPRPAIDGVDMRPLSPKPYHLVRDRKGRRVLLCTAGDCVEAFSEIPGFNQHITDNVGNCLDFIRLRGTLAARWRISKRRKYKRLMDKAVEYKENRSSINGISSHDELEYQVRKSYRLWKRHHKEAILARLRSNLRKTLMKQYQLSEEEAIEQGGLDEIILDSSDDEF</sequence>
<dbReference type="Proteomes" id="UP001633002">
    <property type="component" value="Unassembled WGS sequence"/>
</dbReference>
<dbReference type="AlphaFoldDB" id="A0ABD3GPZ0"/>
<evidence type="ECO:0000313" key="2">
    <source>
        <dbReference type="Proteomes" id="UP001633002"/>
    </source>
</evidence>